<reference evidence="2" key="1">
    <citation type="journal article" date="2014" name="Environ. Microbiol.">
        <title>Comparative genomics of the marine bacterial genus Glaciecola reveals the high degree of genomic diversity and genomic characteristic for cold adaptation.</title>
        <authorList>
            <person name="Qin Q.L."/>
            <person name="Xie B.B."/>
            <person name="Yu Y."/>
            <person name="Shu Y.L."/>
            <person name="Rong J.C."/>
            <person name="Zhang Y.J."/>
            <person name="Zhao D.L."/>
            <person name="Chen X.L."/>
            <person name="Zhang X.Y."/>
            <person name="Chen B."/>
            <person name="Zhou B.C."/>
            <person name="Zhang Y.Z."/>
        </authorList>
    </citation>
    <scope>NUCLEOTIDE SEQUENCE [LARGE SCALE GENOMIC DNA]</scope>
    <source>
        <strain evidence="2">ACAM 615</strain>
    </source>
</reference>
<organism evidence="1 2">
    <name type="scientific">Brumicola pallidula DSM 14239 = ACAM 615</name>
    <dbReference type="NCBI Taxonomy" id="1121922"/>
    <lineage>
        <taxon>Bacteria</taxon>
        <taxon>Pseudomonadati</taxon>
        <taxon>Pseudomonadota</taxon>
        <taxon>Gammaproteobacteria</taxon>
        <taxon>Alteromonadales</taxon>
        <taxon>Alteromonadaceae</taxon>
        <taxon>Brumicola</taxon>
    </lineage>
</organism>
<name>K6ZPU6_9ALTE</name>
<dbReference type="Proteomes" id="UP000006251">
    <property type="component" value="Unassembled WGS sequence"/>
</dbReference>
<protein>
    <submittedName>
        <fullName evidence="1">Uncharacterized protein</fullName>
    </submittedName>
</protein>
<proteinExistence type="predicted"/>
<sequence>MSDIIVRTYFESRQTALVAQVYCFMSMIETDIQRRLVLPRELCFR</sequence>
<dbReference type="AlphaFoldDB" id="K6ZPU6"/>
<dbReference type="EMBL" id="BAEQ01000067">
    <property type="protein sequence ID" value="GAC30893.1"/>
    <property type="molecule type" value="Genomic_DNA"/>
</dbReference>
<accession>K6ZPU6</accession>
<gene>
    <name evidence="1" type="ORF">GPAL_4054</name>
</gene>
<comment type="caution">
    <text evidence="1">The sequence shown here is derived from an EMBL/GenBank/DDBJ whole genome shotgun (WGS) entry which is preliminary data.</text>
</comment>
<keyword evidence="2" id="KW-1185">Reference proteome</keyword>
<evidence type="ECO:0000313" key="2">
    <source>
        <dbReference type="Proteomes" id="UP000006251"/>
    </source>
</evidence>
<evidence type="ECO:0000313" key="1">
    <source>
        <dbReference type="EMBL" id="GAC30893.1"/>
    </source>
</evidence>